<dbReference type="AlphaFoldDB" id="A0AAD2HRI6"/>
<sequence>MPRITTALYAPRDIPCPVPSCNFFARKLSGLTAHQNAKHQRFHLNRQQRPRSPSPAGSRASAASGGGDVLESELEDVPLRPRQHVVYHPDLNGLPCNRHGVFLPTGASPPSPDHRPAGDYTPYHDDIDFRISDFLYRKVQMSGGQIDELMDLWAAREGGNPPFANHDDLYSTIDAIEAGHIPWQSFEVTYIGDVDPDETTPWKTQAHTVYFRDPRLLLHAQLGNPDFQAEMDYAPKQVYREDGKREYKDFMSGNWSWRQAETLASTDPQTHGATFVPVILGSDKTTVSVATGQNEYYPLYISNGLIHNNVRRAHRNGVMLVGFLAIPKTDREHESSPEFRTFRRQLFHSSLENILNSLKPAMTTPEVVRFGDGHFRKVIYGLGPYIADYPEQVLLACVVQGWCAICSALSKDLDGPGGRRAQRLTEHLFATFEHKKMWDDYGVIPDVLPFTWDFPHADIHELLSPDILHQLVKGTFKDHLVAWVEAYLIKQHGTTRTKEIMADIDRRIAAAPAFPGLRRFPEGRGFKQWTGDDSKALMKVYLPAIEGHVPDQMVRAFSAFLDFCYLVRRSVITEDTLAEIDAALARYHHERSIFKTVATTNFSLPRQHSLTHYRRLIQEFGAPNGLCSSITESKHIKAVKEPWRRSSRYQALGQMLTINDRLDRLAAARVDFTARGMLLGPSAPKRHASRPILTTLPTANDDEDVGPVDDDGILGEVKLAHVPARGYPRDPRLLAQHLRFPDLPDLIRRFLFAQENPDDKRDLQDVHLPECPPLPSSVKVYPSAVATFLAPSDQSGIGGLMRERIRSTRSWRGGPARHDCVFVEGEAGEPGFRGLMAARVMLFMSIKHDGMNFDCALVTWFSTIGDDPCPNVGMWMVEPDVDAWGRRIRDIVHIDTILRSAHLLPIFGNEFLPHRIKHTDSLDNFKAFYINKYADHHSHEIAF</sequence>
<dbReference type="InterPro" id="IPR041078">
    <property type="entry name" value="Plavaka"/>
</dbReference>
<reference evidence="2" key="1">
    <citation type="submission" date="2023-11" db="EMBL/GenBank/DDBJ databases">
        <authorList>
            <person name="De Vega J J."/>
            <person name="De Vega J J."/>
        </authorList>
    </citation>
    <scope>NUCLEOTIDE SEQUENCE</scope>
</reference>
<protein>
    <recommendedName>
        <fullName evidence="4">C2H2-type domain-containing protein</fullName>
    </recommendedName>
</protein>
<dbReference type="Pfam" id="PF18759">
    <property type="entry name" value="Plavaka"/>
    <property type="match status" value="1"/>
</dbReference>
<evidence type="ECO:0000313" key="2">
    <source>
        <dbReference type="EMBL" id="CAK5280851.1"/>
    </source>
</evidence>
<feature type="compositionally biased region" description="Low complexity" evidence="1">
    <location>
        <begin position="50"/>
        <end position="63"/>
    </location>
</feature>
<feature type="region of interest" description="Disordered" evidence="1">
    <location>
        <begin position="35"/>
        <end position="70"/>
    </location>
</feature>
<keyword evidence="3" id="KW-1185">Reference proteome</keyword>
<evidence type="ECO:0000256" key="1">
    <source>
        <dbReference type="SAM" id="MobiDB-lite"/>
    </source>
</evidence>
<dbReference type="EMBL" id="CAVNYO010000440">
    <property type="protein sequence ID" value="CAK5280851.1"/>
    <property type="molecule type" value="Genomic_DNA"/>
</dbReference>
<evidence type="ECO:0008006" key="4">
    <source>
        <dbReference type="Google" id="ProtNLM"/>
    </source>
</evidence>
<gene>
    <name evidence="2" type="ORF">MYCIT1_LOCUS31537</name>
</gene>
<feature type="compositionally biased region" description="Basic residues" evidence="1">
    <location>
        <begin position="36"/>
        <end position="49"/>
    </location>
</feature>
<organism evidence="2 3">
    <name type="scientific">Mycena citricolor</name>
    <dbReference type="NCBI Taxonomy" id="2018698"/>
    <lineage>
        <taxon>Eukaryota</taxon>
        <taxon>Fungi</taxon>
        <taxon>Dikarya</taxon>
        <taxon>Basidiomycota</taxon>
        <taxon>Agaricomycotina</taxon>
        <taxon>Agaricomycetes</taxon>
        <taxon>Agaricomycetidae</taxon>
        <taxon>Agaricales</taxon>
        <taxon>Marasmiineae</taxon>
        <taxon>Mycenaceae</taxon>
        <taxon>Mycena</taxon>
    </lineage>
</organism>
<name>A0AAD2HRI6_9AGAR</name>
<dbReference type="Proteomes" id="UP001295794">
    <property type="component" value="Unassembled WGS sequence"/>
</dbReference>
<comment type="caution">
    <text evidence="2">The sequence shown here is derived from an EMBL/GenBank/DDBJ whole genome shotgun (WGS) entry which is preliminary data.</text>
</comment>
<accession>A0AAD2HRI6</accession>
<proteinExistence type="predicted"/>
<evidence type="ECO:0000313" key="3">
    <source>
        <dbReference type="Proteomes" id="UP001295794"/>
    </source>
</evidence>